<evidence type="ECO:0000256" key="1">
    <source>
        <dbReference type="SAM" id="SignalP"/>
    </source>
</evidence>
<comment type="caution">
    <text evidence="2">The sequence shown here is derived from an EMBL/GenBank/DDBJ whole genome shotgun (WGS) entry which is preliminary data.</text>
</comment>
<proteinExistence type="predicted"/>
<organism evidence="2 3">
    <name type="scientific">Providencia rettgeri</name>
    <dbReference type="NCBI Taxonomy" id="587"/>
    <lineage>
        <taxon>Bacteria</taxon>
        <taxon>Pseudomonadati</taxon>
        <taxon>Pseudomonadota</taxon>
        <taxon>Gammaproteobacteria</taxon>
        <taxon>Enterobacterales</taxon>
        <taxon>Morganellaceae</taxon>
        <taxon>Providencia</taxon>
    </lineage>
</organism>
<gene>
    <name evidence="2" type="ORF">J4727_13725</name>
</gene>
<keyword evidence="1" id="KW-0732">Signal</keyword>
<evidence type="ECO:0000313" key="2">
    <source>
        <dbReference type="EMBL" id="MBO1916365.1"/>
    </source>
</evidence>
<sequence length="107" mass="12145">MKKIALLLLLFSSFTVAKSNYHGNHPVMICCCTCLRFISFSTSMQKLQCLSKQRDTKPRRCELGQGQGSIFCKAQDAKCSTSKLSFGDQYIEESLIVYAKSWQGRLY</sequence>
<name>A0A939NEX4_PRORE</name>
<feature type="signal peptide" evidence="1">
    <location>
        <begin position="1"/>
        <end position="17"/>
    </location>
</feature>
<dbReference type="Proteomes" id="UP000664477">
    <property type="component" value="Unassembled WGS sequence"/>
</dbReference>
<dbReference type="AlphaFoldDB" id="A0A939NEX4"/>
<protein>
    <submittedName>
        <fullName evidence="2">Uncharacterized protein</fullName>
    </submittedName>
</protein>
<dbReference type="EMBL" id="JAGETQ010000081">
    <property type="protein sequence ID" value="MBO1916365.1"/>
    <property type="molecule type" value="Genomic_DNA"/>
</dbReference>
<accession>A0A939NEX4</accession>
<feature type="chain" id="PRO_5036998715" evidence="1">
    <location>
        <begin position="18"/>
        <end position="107"/>
    </location>
</feature>
<reference evidence="2" key="1">
    <citation type="submission" date="2021-03" db="EMBL/GenBank/DDBJ databases">
        <title>Molecular epidemiology and mechanisms of colistin and carbapenem resistance in Enterobacteriaceae from clinical isolates, the environment and porcine samples in Pretoria, South Africa.</title>
        <authorList>
            <person name="Bogoshi D."/>
            <person name="Mbelle N.M."/>
            <person name="Naidoo V."/>
            <person name="Osei Sekyere J."/>
        </authorList>
    </citation>
    <scope>NUCLEOTIDE SEQUENCE</scope>
    <source>
        <strain evidence="2">C052</strain>
    </source>
</reference>
<evidence type="ECO:0000313" key="3">
    <source>
        <dbReference type="Proteomes" id="UP000664477"/>
    </source>
</evidence>